<sequence length="123" mass="12512">MAGETDLESVGWSAGGLMVKVLECSAKDDYNIMEIFRTFVTLSRILPVNGSAEAGAGLKRRSSAYVSASSKAKSRIGSPSIGGCEKPKDYLAASTSEGGSSSGSGLAGASGTSADVKSKPRSR</sequence>
<proteinExistence type="predicted"/>
<name>A0A182PVF9_9DIPT</name>
<evidence type="ECO:0000313" key="3">
    <source>
        <dbReference type="Proteomes" id="UP000075885"/>
    </source>
</evidence>
<dbReference type="STRING" id="199890.A0A182PVF9"/>
<protein>
    <submittedName>
        <fullName evidence="2">Uncharacterized protein</fullName>
    </submittedName>
</protein>
<evidence type="ECO:0000313" key="2">
    <source>
        <dbReference type="EnsemblMetazoa" id="AEPI010946-PA"/>
    </source>
</evidence>
<keyword evidence="3" id="KW-1185">Reference proteome</keyword>
<evidence type="ECO:0000256" key="1">
    <source>
        <dbReference type="SAM" id="MobiDB-lite"/>
    </source>
</evidence>
<reference evidence="3" key="1">
    <citation type="submission" date="2013-03" db="EMBL/GenBank/DDBJ databases">
        <title>The Genome Sequence of Anopheles epiroticus epiroticus2.</title>
        <authorList>
            <consortium name="The Broad Institute Genomics Platform"/>
            <person name="Neafsey D.E."/>
            <person name="Howell P."/>
            <person name="Walker B."/>
            <person name="Young S.K."/>
            <person name="Zeng Q."/>
            <person name="Gargeya S."/>
            <person name="Fitzgerald M."/>
            <person name="Haas B."/>
            <person name="Abouelleil A."/>
            <person name="Allen A.W."/>
            <person name="Alvarado L."/>
            <person name="Arachchi H.M."/>
            <person name="Berlin A.M."/>
            <person name="Chapman S.B."/>
            <person name="Gainer-Dewar J."/>
            <person name="Goldberg J."/>
            <person name="Griggs A."/>
            <person name="Gujja S."/>
            <person name="Hansen M."/>
            <person name="Howarth C."/>
            <person name="Imamovic A."/>
            <person name="Ireland A."/>
            <person name="Larimer J."/>
            <person name="McCowan C."/>
            <person name="Murphy C."/>
            <person name="Pearson M."/>
            <person name="Poon T.W."/>
            <person name="Priest M."/>
            <person name="Roberts A."/>
            <person name="Saif S."/>
            <person name="Shea T."/>
            <person name="Sisk P."/>
            <person name="Sykes S."/>
            <person name="Wortman J."/>
            <person name="Nusbaum C."/>
            <person name="Birren B."/>
        </authorList>
    </citation>
    <scope>NUCLEOTIDE SEQUENCE [LARGE SCALE GENOMIC DNA]</scope>
    <source>
        <strain evidence="3">Epiroticus2</strain>
    </source>
</reference>
<accession>A0A182PVF9</accession>
<dbReference type="Proteomes" id="UP000075885">
    <property type="component" value="Unassembled WGS sequence"/>
</dbReference>
<organism evidence="2 3">
    <name type="scientific">Anopheles epiroticus</name>
    <dbReference type="NCBI Taxonomy" id="199890"/>
    <lineage>
        <taxon>Eukaryota</taxon>
        <taxon>Metazoa</taxon>
        <taxon>Ecdysozoa</taxon>
        <taxon>Arthropoda</taxon>
        <taxon>Hexapoda</taxon>
        <taxon>Insecta</taxon>
        <taxon>Pterygota</taxon>
        <taxon>Neoptera</taxon>
        <taxon>Endopterygota</taxon>
        <taxon>Diptera</taxon>
        <taxon>Nematocera</taxon>
        <taxon>Culicoidea</taxon>
        <taxon>Culicidae</taxon>
        <taxon>Anophelinae</taxon>
        <taxon>Anopheles</taxon>
    </lineage>
</organism>
<dbReference type="AlphaFoldDB" id="A0A182PVF9"/>
<dbReference type="EnsemblMetazoa" id="AEPI010946-RA">
    <property type="protein sequence ID" value="AEPI010946-PA"/>
    <property type="gene ID" value="AEPI010946"/>
</dbReference>
<dbReference type="VEuPathDB" id="VectorBase:AEPI010946"/>
<reference evidence="2" key="2">
    <citation type="submission" date="2020-05" db="UniProtKB">
        <authorList>
            <consortium name="EnsemblMetazoa"/>
        </authorList>
    </citation>
    <scope>IDENTIFICATION</scope>
    <source>
        <strain evidence="2">Epiroticus2</strain>
    </source>
</reference>
<feature type="region of interest" description="Disordered" evidence="1">
    <location>
        <begin position="56"/>
        <end position="123"/>
    </location>
</feature>